<reference evidence="1 2" key="2">
    <citation type="submission" date="2018-03" db="EMBL/GenBank/DDBJ databases">
        <title>The ancient ancestry and fast evolution of plastids.</title>
        <authorList>
            <person name="Moore K.R."/>
            <person name="Magnabosco C."/>
            <person name="Momper L."/>
            <person name="Gold D.A."/>
            <person name="Bosak T."/>
            <person name="Fournier G.P."/>
        </authorList>
    </citation>
    <scope>NUCLEOTIDE SEQUENCE [LARGE SCALE GENOMIC DNA]</scope>
    <source>
        <strain evidence="1 2">ULC007</strain>
    </source>
</reference>
<reference evidence="1 2" key="1">
    <citation type="submission" date="2018-02" db="EMBL/GenBank/DDBJ databases">
        <authorList>
            <person name="Cohen D.B."/>
            <person name="Kent A.D."/>
        </authorList>
    </citation>
    <scope>NUCLEOTIDE SEQUENCE [LARGE SCALE GENOMIC DNA]</scope>
    <source>
        <strain evidence="1 2">ULC007</strain>
    </source>
</reference>
<dbReference type="Proteomes" id="UP000238634">
    <property type="component" value="Unassembled WGS sequence"/>
</dbReference>
<keyword evidence="2" id="KW-1185">Reference proteome</keyword>
<dbReference type="EMBL" id="PVWG01000003">
    <property type="protein sequence ID" value="PSB21211.1"/>
    <property type="molecule type" value="Genomic_DNA"/>
</dbReference>
<proteinExistence type="predicted"/>
<sequence>MQENLETVRREILPWAGDSVVAFYLETHPSFPYKEQFAKLFVEAYHAYLSGCSRASIIVAGEALLRAIYDQIICLVAKGYSVEIFKARGRSIHLEEGTSVATLHQLTDECSFHAAIKALGQLNIYSQDLINKMRVVKDLRNRATHGDFPLFDEWDPDDPRPREQLRQILSDQDFEFPEGYRFLLDRDGADWFTIDLREYKCRSLKSLGTADRFAVIQYLLVLEIISKLKDASTLNKSV</sequence>
<comment type="caution">
    <text evidence="1">The sequence shown here is derived from an EMBL/GenBank/DDBJ whole genome shotgun (WGS) entry which is preliminary data.</text>
</comment>
<dbReference type="RefSeq" id="WP_073069864.1">
    <property type="nucleotide sequence ID" value="NZ_MPPI01000004.1"/>
</dbReference>
<evidence type="ECO:0000313" key="2">
    <source>
        <dbReference type="Proteomes" id="UP000238634"/>
    </source>
</evidence>
<name>A0A2T1DL84_9CYAN</name>
<gene>
    <name evidence="1" type="ORF">C7B65_04580</name>
</gene>
<dbReference type="AlphaFoldDB" id="A0A2T1DL84"/>
<protein>
    <submittedName>
        <fullName evidence="1">Uncharacterized protein</fullName>
    </submittedName>
</protein>
<accession>A0A2T1DL84</accession>
<organism evidence="1 2">
    <name type="scientific">Phormidesmis priestleyi ULC007</name>
    <dbReference type="NCBI Taxonomy" id="1920490"/>
    <lineage>
        <taxon>Bacteria</taxon>
        <taxon>Bacillati</taxon>
        <taxon>Cyanobacteriota</taxon>
        <taxon>Cyanophyceae</taxon>
        <taxon>Leptolyngbyales</taxon>
        <taxon>Leptolyngbyaceae</taxon>
        <taxon>Phormidesmis</taxon>
    </lineage>
</organism>
<evidence type="ECO:0000313" key="1">
    <source>
        <dbReference type="EMBL" id="PSB21211.1"/>
    </source>
</evidence>